<organism evidence="3 4">
    <name type="scientific">Kurthia populi</name>
    <dbReference type="NCBI Taxonomy" id="1562132"/>
    <lineage>
        <taxon>Bacteria</taxon>
        <taxon>Bacillati</taxon>
        <taxon>Bacillota</taxon>
        <taxon>Bacilli</taxon>
        <taxon>Bacillales</taxon>
        <taxon>Caryophanaceae</taxon>
        <taxon>Kurthia</taxon>
    </lineage>
</organism>
<evidence type="ECO:0000313" key="3">
    <source>
        <dbReference type="EMBL" id="MFD2867455.1"/>
    </source>
</evidence>
<dbReference type="Proteomes" id="UP001597568">
    <property type="component" value="Unassembled WGS sequence"/>
</dbReference>
<dbReference type="RefSeq" id="WP_380146745.1">
    <property type="nucleotide sequence ID" value="NZ_JBHUOR010000018.1"/>
</dbReference>
<keyword evidence="4" id="KW-1185">Reference proteome</keyword>
<feature type="chain" id="PRO_5045851919" evidence="2">
    <location>
        <begin position="21"/>
        <end position="251"/>
    </location>
</feature>
<gene>
    <name evidence="3" type="ORF">ACFSY7_02925</name>
</gene>
<reference evidence="4" key="1">
    <citation type="journal article" date="2019" name="Int. J. Syst. Evol. Microbiol.">
        <title>The Global Catalogue of Microorganisms (GCM) 10K type strain sequencing project: providing services to taxonomists for standard genome sequencing and annotation.</title>
        <authorList>
            <consortium name="The Broad Institute Genomics Platform"/>
            <consortium name="The Broad Institute Genome Sequencing Center for Infectious Disease"/>
            <person name="Wu L."/>
            <person name="Ma J."/>
        </authorList>
    </citation>
    <scope>NUCLEOTIDE SEQUENCE [LARGE SCALE GENOMIC DNA]</scope>
    <source>
        <strain evidence="4">KCTC 33522</strain>
    </source>
</reference>
<protein>
    <submittedName>
        <fullName evidence="3">Uncharacterized protein</fullName>
    </submittedName>
</protein>
<name>A0ABW5XWV2_9BACL</name>
<evidence type="ECO:0000313" key="4">
    <source>
        <dbReference type="Proteomes" id="UP001597568"/>
    </source>
</evidence>
<feature type="coiled-coil region" evidence="1">
    <location>
        <begin position="119"/>
        <end position="146"/>
    </location>
</feature>
<dbReference type="EMBL" id="JBHUOR010000018">
    <property type="protein sequence ID" value="MFD2867455.1"/>
    <property type="molecule type" value="Genomic_DNA"/>
</dbReference>
<evidence type="ECO:0000256" key="1">
    <source>
        <dbReference type="SAM" id="Coils"/>
    </source>
</evidence>
<comment type="caution">
    <text evidence="3">The sequence shown here is derived from an EMBL/GenBank/DDBJ whole genome shotgun (WGS) entry which is preliminary data.</text>
</comment>
<keyword evidence="1" id="KW-0175">Coiled coil</keyword>
<proteinExistence type="predicted"/>
<dbReference type="PROSITE" id="PS51257">
    <property type="entry name" value="PROKAR_LIPOPROTEIN"/>
    <property type="match status" value="1"/>
</dbReference>
<accession>A0ABW5XWV2</accession>
<feature type="signal peptide" evidence="2">
    <location>
        <begin position="1"/>
        <end position="20"/>
    </location>
</feature>
<evidence type="ECO:0000256" key="2">
    <source>
        <dbReference type="SAM" id="SignalP"/>
    </source>
</evidence>
<keyword evidence="2" id="KW-0732">Signal</keyword>
<sequence length="251" mass="27512">MKKLLLVASVAFALILGACGSDESSEKKAAAEEKKEKPTEAFTYNEIDLEADDDGEFDVSLTVSEGYKIDKADGAEIEDWGDGDVDLVGVIAKDNKKAEITVTATNGEDTQEEIITIDNSEAYNTVAQAEQDKKDLKAAKKIARENSKEITYKHLIKTSDGYVGTEYYIAKAKVAQAFEENGKTVLMVNMSNENNYWTDLIAIAYNGSTDVIQDDIVEVYGYVAEQYTYQTKIGGTNTVPLILASEIKILP</sequence>